<dbReference type="EMBL" id="KN824877">
    <property type="protein sequence ID" value="KIK98875.1"/>
    <property type="molecule type" value="Genomic_DNA"/>
</dbReference>
<gene>
    <name evidence="2" type="ORF">PAXRUDRAFT_623339</name>
</gene>
<dbReference type="InParanoid" id="A0A0D0EC74"/>
<dbReference type="OrthoDB" id="3224257at2759"/>
<reference evidence="3" key="2">
    <citation type="submission" date="2015-01" db="EMBL/GenBank/DDBJ databases">
        <title>Evolutionary Origins and Diversification of the Mycorrhizal Mutualists.</title>
        <authorList>
            <consortium name="DOE Joint Genome Institute"/>
            <consortium name="Mycorrhizal Genomics Consortium"/>
            <person name="Kohler A."/>
            <person name="Kuo A."/>
            <person name="Nagy L.G."/>
            <person name="Floudas D."/>
            <person name="Copeland A."/>
            <person name="Barry K.W."/>
            <person name="Cichocki N."/>
            <person name="Veneault-Fourrey C."/>
            <person name="LaButti K."/>
            <person name="Lindquist E.A."/>
            <person name="Lipzen A."/>
            <person name="Lundell T."/>
            <person name="Morin E."/>
            <person name="Murat C."/>
            <person name="Riley R."/>
            <person name="Ohm R."/>
            <person name="Sun H."/>
            <person name="Tunlid A."/>
            <person name="Henrissat B."/>
            <person name="Grigoriev I.V."/>
            <person name="Hibbett D.S."/>
            <person name="Martin F."/>
        </authorList>
    </citation>
    <scope>NUCLEOTIDE SEQUENCE [LARGE SCALE GENOMIC DNA]</scope>
    <source>
        <strain evidence="3">Ve08.2h10</strain>
    </source>
</reference>
<accession>A0A0D0EC74</accession>
<name>A0A0D0EC74_9AGAM</name>
<evidence type="ECO:0000256" key="1">
    <source>
        <dbReference type="SAM" id="MobiDB-lite"/>
    </source>
</evidence>
<reference evidence="2 3" key="1">
    <citation type="submission" date="2014-04" db="EMBL/GenBank/DDBJ databases">
        <authorList>
            <consortium name="DOE Joint Genome Institute"/>
            <person name="Kuo A."/>
            <person name="Kohler A."/>
            <person name="Jargeat P."/>
            <person name="Nagy L.G."/>
            <person name="Floudas D."/>
            <person name="Copeland A."/>
            <person name="Barry K.W."/>
            <person name="Cichocki N."/>
            <person name="Veneault-Fourrey C."/>
            <person name="LaButti K."/>
            <person name="Lindquist E.A."/>
            <person name="Lipzen A."/>
            <person name="Lundell T."/>
            <person name="Morin E."/>
            <person name="Murat C."/>
            <person name="Sun H."/>
            <person name="Tunlid A."/>
            <person name="Henrissat B."/>
            <person name="Grigoriev I.V."/>
            <person name="Hibbett D.S."/>
            <person name="Martin F."/>
            <person name="Nordberg H.P."/>
            <person name="Cantor M.N."/>
            <person name="Hua S.X."/>
        </authorList>
    </citation>
    <scope>NUCLEOTIDE SEQUENCE [LARGE SCALE GENOMIC DNA]</scope>
    <source>
        <strain evidence="2 3">Ve08.2h10</strain>
    </source>
</reference>
<organism evidence="2 3">
    <name type="scientific">Paxillus rubicundulus Ve08.2h10</name>
    <dbReference type="NCBI Taxonomy" id="930991"/>
    <lineage>
        <taxon>Eukaryota</taxon>
        <taxon>Fungi</taxon>
        <taxon>Dikarya</taxon>
        <taxon>Basidiomycota</taxon>
        <taxon>Agaricomycotina</taxon>
        <taxon>Agaricomycetes</taxon>
        <taxon>Agaricomycetidae</taxon>
        <taxon>Boletales</taxon>
        <taxon>Paxilineae</taxon>
        <taxon>Paxillaceae</taxon>
        <taxon>Paxillus</taxon>
    </lineage>
</organism>
<protein>
    <submittedName>
        <fullName evidence="2">Unplaced genomic scaffold scaffold_55, whole genome shotgun sequence</fullName>
    </submittedName>
</protein>
<feature type="compositionally biased region" description="Pro residues" evidence="1">
    <location>
        <begin position="177"/>
        <end position="196"/>
    </location>
</feature>
<feature type="compositionally biased region" description="Basic residues" evidence="1">
    <location>
        <begin position="280"/>
        <end position="298"/>
    </location>
</feature>
<dbReference type="Proteomes" id="UP000054538">
    <property type="component" value="Unassembled WGS sequence"/>
</dbReference>
<dbReference type="AlphaFoldDB" id="A0A0D0EC74"/>
<evidence type="ECO:0000313" key="3">
    <source>
        <dbReference type="Proteomes" id="UP000054538"/>
    </source>
</evidence>
<sequence length="353" mass="38684">MLIRLVSPFPHPTVLYGFSFPTVLPLPHLNPNATTPAAWASQLHLLTSILELKHPESIHMFDRAVGLVARAQEVCLDIPQKEITVSFVDGRGVKIAMNPDCVRMLLGVVDDVKACSEPEGHRNSLEGGACAGIASSSEDLPSRDSPTRSQKLGKHKRQRSLLFSLISSLVPRSLSCPSPPPPSPNAPTPPPPAPLPPIPCITDHMSSSPISSQRTRFSSAHTGPSIIRQRVRATLVDAWRLHVISALPPHHIPPAGYIEWTLIAMAVKVRAEIQSMTAARSHRSKFNHRAAAGNKHRRTQTEGRNAIDFGNRSESQEQRWRPPSPFPSQMDVADADDQVVYLRREQGKGTLIS</sequence>
<feature type="region of interest" description="Disordered" evidence="1">
    <location>
        <begin position="117"/>
        <end position="157"/>
    </location>
</feature>
<proteinExistence type="predicted"/>
<keyword evidence="3" id="KW-1185">Reference proteome</keyword>
<evidence type="ECO:0000313" key="2">
    <source>
        <dbReference type="EMBL" id="KIK98875.1"/>
    </source>
</evidence>
<feature type="region of interest" description="Disordered" evidence="1">
    <location>
        <begin position="280"/>
        <end position="331"/>
    </location>
</feature>
<feature type="region of interest" description="Disordered" evidence="1">
    <location>
        <begin position="174"/>
        <end position="196"/>
    </location>
</feature>
<dbReference type="HOGENOM" id="CLU_864830_0_0_1"/>